<keyword evidence="3" id="KW-1185">Reference proteome</keyword>
<dbReference type="EMBL" id="CP036299">
    <property type="protein sequence ID" value="QDV30419.1"/>
    <property type="molecule type" value="Genomic_DNA"/>
</dbReference>
<dbReference type="AlphaFoldDB" id="A0A518GPF5"/>
<reference evidence="2 3" key="1">
    <citation type="submission" date="2019-02" db="EMBL/GenBank/DDBJ databases">
        <title>Deep-cultivation of Planctomycetes and their phenomic and genomic characterization uncovers novel biology.</title>
        <authorList>
            <person name="Wiegand S."/>
            <person name="Jogler M."/>
            <person name="Boedeker C."/>
            <person name="Pinto D."/>
            <person name="Vollmers J."/>
            <person name="Rivas-Marin E."/>
            <person name="Kohn T."/>
            <person name="Peeters S.H."/>
            <person name="Heuer A."/>
            <person name="Rast P."/>
            <person name="Oberbeckmann S."/>
            <person name="Bunk B."/>
            <person name="Jeske O."/>
            <person name="Meyerdierks A."/>
            <person name="Storesund J.E."/>
            <person name="Kallscheuer N."/>
            <person name="Luecker S."/>
            <person name="Lage O.M."/>
            <person name="Pohl T."/>
            <person name="Merkel B.J."/>
            <person name="Hornburger P."/>
            <person name="Mueller R.-W."/>
            <person name="Bruemmer F."/>
            <person name="Labrenz M."/>
            <person name="Spormann A.M."/>
            <person name="Op den Camp H."/>
            <person name="Overmann J."/>
            <person name="Amann R."/>
            <person name="Jetten M.S.M."/>
            <person name="Mascher T."/>
            <person name="Medema M.H."/>
            <person name="Devos D.P."/>
            <person name="Kaster A.-K."/>
            <person name="Ovreas L."/>
            <person name="Rohde M."/>
            <person name="Galperin M.Y."/>
            <person name="Jogler C."/>
        </authorList>
    </citation>
    <scope>NUCLEOTIDE SEQUENCE [LARGE SCALE GENOMIC DNA]</scope>
    <source>
        <strain evidence="2 3">Spb1</strain>
    </source>
</reference>
<evidence type="ECO:0000313" key="3">
    <source>
        <dbReference type="Proteomes" id="UP000315349"/>
    </source>
</evidence>
<evidence type="ECO:0000256" key="1">
    <source>
        <dbReference type="SAM" id="MobiDB-lite"/>
    </source>
</evidence>
<feature type="compositionally biased region" description="Polar residues" evidence="1">
    <location>
        <begin position="209"/>
        <end position="219"/>
    </location>
</feature>
<accession>A0A518GPF5</accession>
<sequence length="219" mass="23762">MTGCQMVKHNTSIHSVSFDWNTYRQVSFWCEERDHLPLRPNRVAMTQWAYNPGGRLPQVWNGTANCPPENMLIGPAGEPFPQNSGTTLTPTPGGIPENRGIPPMPSGSSGPAPQQLRTPQELPAPPGWGGVPESETRPQRSSPQGSTNPAHPDLLDHSAPPTMNSLPGERPRGEQPSDPLGPTATLAPSGVQKAGYSVEPSQRRMIQKNPANRNWIFTN</sequence>
<proteinExistence type="predicted"/>
<protein>
    <submittedName>
        <fullName evidence="2">Uncharacterized protein</fullName>
    </submittedName>
</protein>
<organism evidence="2 3">
    <name type="scientific">Planctopirus ephydatiae</name>
    <dbReference type="NCBI Taxonomy" id="2528019"/>
    <lineage>
        <taxon>Bacteria</taxon>
        <taxon>Pseudomonadati</taxon>
        <taxon>Planctomycetota</taxon>
        <taxon>Planctomycetia</taxon>
        <taxon>Planctomycetales</taxon>
        <taxon>Planctomycetaceae</taxon>
        <taxon>Planctopirus</taxon>
    </lineage>
</organism>
<dbReference type="KEGG" id="peh:Spb1_23520"/>
<name>A0A518GPF5_9PLAN</name>
<gene>
    <name evidence="2" type="ORF">Spb1_23520</name>
</gene>
<feature type="region of interest" description="Disordered" evidence="1">
    <location>
        <begin position="74"/>
        <end position="219"/>
    </location>
</feature>
<dbReference type="Proteomes" id="UP000315349">
    <property type="component" value="Chromosome"/>
</dbReference>
<feature type="compositionally biased region" description="Low complexity" evidence="1">
    <location>
        <begin position="85"/>
        <end position="96"/>
    </location>
</feature>
<feature type="compositionally biased region" description="Polar residues" evidence="1">
    <location>
        <begin position="139"/>
        <end position="149"/>
    </location>
</feature>
<evidence type="ECO:0000313" key="2">
    <source>
        <dbReference type="EMBL" id="QDV30419.1"/>
    </source>
</evidence>